<evidence type="ECO:0008006" key="4">
    <source>
        <dbReference type="Google" id="ProtNLM"/>
    </source>
</evidence>
<proteinExistence type="predicted"/>
<comment type="caution">
    <text evidence="2">The sequence shown here is derived from an EMBL/GenBank/DDBJ whole genome shotgun (WGS) entry which is preliminary data.</text>
</comment>
<dbReference type="Proteomes" id="UP001159428">
    <property type="component" value="Unassembled WGS sequence"/>
</dbReference>
<name>A0AAU9X0R4_9CNID</name>
<sequence>MLIDSPVKRVCVDIETSDSDECLFKPVFASEKDVAEKVNKKVLTYQLNDSSDSSEDEQGTDYLNDDPMVPIYRRGLRKGLAFKKVVDILFHPPRELIARAVPSAISENSVFVVDISAPHIKHFKNVLADDLGAWNPTGTKQQYYRASTKRNPVRKASQSEYDDHEAQVYKCTRSFYRNESSPDLQRIFIYLTDSNGTIHDFALLQYVFDDNEHEVKVKPRGNSKSLSKEYYRTSHTTMERLKELAKSDPPKTVFFKSIEEKGTISDFRNAASHARNVQRIKNIKKTMEEQPGDSTLELIDMLKQGNRDKENAFVRKVETSTDPCVVLTTDQQLKDVERFCTNPSQFSILGVDPTFNFGDYYVTLTTYRHLLLRTKEDKNPVRIGPTLVHHKKEPPSYYELSSTMIKLNAKTQNVLVYGTDGEKALGEGFGRPLPYAQHLLCDLHMKDNIVSKMNELGIRGKQSEVILSDIFGRDIGCKRVPGLIDSESHAQFVTNLEKMKEEWLSLHPLSERFITYFCKYKAEIIRQTMTAELRSMAGLGWPPGVYDQNGNECMNSVLQRAKQLTRKGKLSIPEFARLLQTVVKRQRTEEDLAFMGLGELKMDKNYEEEGMKEFVFYRKTRAQQEAALKKFHNLPVKTVDIIPIDPENTNEADTMSPLSLPLEDFGIIRVPFSILARMYHRASLILARKGENIHPDPGRGDNLPRCVANEAIDAPSYAVCKKRTMRRGTYYVCSGTCINFKAYDICAHILAVAEMDRSLTEFVHCYKTTKQRPPNVDALIHMDLPPGRGSKKTKKTQRRKGATNKIRKEVVESYTNTSPTDHSA</sequence>
<accession>A0AAU9X0R4</accession>
<dbReference type="EMBL" id="CALNXJ010000027">
    <property type="protein sequence ID" value="CAH3132744.1"/>
    <property type="molecule type" value="Genomic_DNA"/>
</dbReference>
<feature type="compositionally biased region" description="Polar residues" evidence="1">
    <location>
        <begin position="813"/>
        <end position="824"/>
    </location>
</feature>
<dbReference type="AlphaFoldDB" id="A0AAU9X0R4"/>
<protein>
    <recommendedName>
        <fullName evidence="4">MULE transposase domain-containing protein</fullName>
    </recommendedName>
</protein>
<reference evidence="2 3" key="1">
    <citation type="submission" date="2022-05" db="EMBL/GenBank/DDBJ databases">
        <authorList>
            <consortium name="Genoscope - CEA"/>
            <person name="William W."/>
        </authorList>
    </citation>
    <scope>NUCLEOTIDE SEQUENCE [LARGE SCALE GENOMIC DNA]</scope>
</reference>
<evidence type="ECO:0000256" key="1">
    <source>
        <dbReference type="SAM" id="MobiDB-lite"/>
    </source>
</evidence>
<evidence type="ECO:0000313" key="2">
    <source>
        <dbReference type="EMBL" id="CAH3132744.1"/>
    </source>
</evidence>
<keyword evidence="3" id="KW-1185">Reference proteome</keyword>
<organism evidence="2 3">
    <name type="scientific">Pocillopora meandrina</name>
    <dbReference type="NCBI Taxonomy" id="46732"/>
    <lineage>
        <taxon>Eukaryota</taxon>
        <taxon>Metazoa</taxon>
        <taxon>Cnidaria</taxon>
        <taxon>Anthozoa</taxon>
        <taxon>Hexacorallia</taxon>
        <taxon>Scleractinia</taxon>
        <taxon>Astrocoeniina</taxon>
        <taxon>Pocilloporidae</taxon>
        <taxon>Pocillopora</taxon>
    </lineage>
</organism>
<evidence type="ECO:0000313" key="3">
    <source>
        <dbReference type="Proteomes" id="UP001159428"/>
    </source>
</evidence>
<feature type="region of interest" description="Disordered" evidence="1">
    <location>
        <begin position="783"/>
        <end position="824"/>
    </location>
</feature>
<feature type="compositionally biased region" description="Basic residues" evidence="1">
    <location>
        <begin position="789"/>
        <end position="802"/>
    </location>
</feature>
<gene>
    <name evidence="2" type="ORF">PMEA_00015164</name>
</gene>